<sequence length="268" mass="31337">MLKIFMGDMPNLMESILYYVKRESHFESLYLCALVSRYWCRISISIFWENPFAFRLTKPTFISKYFSSLGEDEKLVLKECGINKEIPETLFKYARFLKVFDLDDINYDVEQWVDVPKQSYARIINLLIKIIVDSRATLYQLTIINLDIEALLGIVKSQQLRRVEIKTTKLRGIISALKYQTILKEVVVTNCSYIAEFEVLNNSKYLEILCMRYCNKKLLRTLNCKISTLEISGLKIEASTIVQILKKSELLLQRLKIASIRIILEESL</sequence>
<dbReference type="Proteomes" id="UP000266673">
    <property type="component" value="Unassembled WGS sequence"/>
</dbReference>
<comment type="caution">
    <text evidence="1">The sequence shown here is derived from an EMBL/GenBank/DDBJ whole genome shotgun (WGS) entry which is preliminary data.</text>
</comment>
<evidence type="ECO:0000313" key="2">
    <source>
        <dbReference type="Proteomes" id="UP000266673"/>
    </source>
</evidence>
<name>A0A397UF85_9GLOM</name>
<keyword evidence="2" id="KW-1185">Reference proteome</keyword>
<organism evidence="1 2">
    <name type="scientific">Gigaspora rosea</name>
    <dbReference type="NCBI Taxonomy" id="44941"/>
    <lineage>
        <taxon>Eukaryota</taxon>
        <taxon>Fungi</taxon>
        <taxon>Fungi incertae sedis</taxon>
        <taxon>Mucoromycota</taxon>
        <taxon>Glomeromycotina</taxon>
        <taxon>Glomeromycetes</taxon>
        <taxon>Diversisporales</taxon>
        <taxon>Gigasporaceae</taxon>
        <taxon>Gigaspora</taxon>
    </lineage>
</organism>
<reference evidence="1 2" key="1">
    <citation type="submission" date="2018-06" db="EMBL/GenBank/DDBJ databases">
        <title>Comparative genomics reveals the genomic features of Rhizophagus irregularis, R. cerebriforme, R. diaphanum and Gigaspora rosea, and their symbiotic lifestyle signature.</title>
        <authorList>
            <person name="Morin E."/>
            <person name="San Clemente H."/>
            <person name="Chen E.C.H."/>
            <person name="De La Providencia I."/>
            <person name="Hainaut M."/>
            <person name="Kuo A."/>
            <person name="Kohler A."/>
            <person name="Murat C."/>
            <person name="Tang N."/>
            <person name="Roy S."/>
            <person name="Loubradou J."/>
            <person name="Henrissat B."/>
            <person name="Grigoriev I.V."/>
            <person name="Corradi N."/>
            <person name="Roux C."/>
            <person name="Martin F.M."/>
        </authorList>
    </citation>
    <scope>NUCLEOTIDE SEQUENCE [LARGE SCALE GENOMIC DNA]</scope>
    <source>
        <strain evidence="1 2">DAOM 194757</strain>
    </source>
</reference>
<dbReference type="OrthoDB" id="2351154at2759"/>
<dbReference type="Gene3D" id="3.80.10.10">
    <property type="entry name" value="Ribonuclease Inhibitor"/>
    <property type="match status" value="1"/>
</dbReference>
<evidence type="ECO:0008006" key="3">
    <source>
        <dbReference type="Google" id="ProtNLM"/>
    </source>
</evidence>
<dbReference type="InterPro" id="IPR032675">
    <property type="entry name" value="LRR_dom_sf"/>
</dbReference>
<dbReference type="SUPFAM" id="SSF52047">
    <property type="entry name" value="RNI-like"/>
    <property type="match status" value="1"/>
</dbReference>
<dbReference type="AlphaFoldDB" id="A0A397UF85"/>
<proteinExistence type="predicted"/>
<gene>
    <name evidence="1" type="ORF">C2G38_2214435</name>
</gene>
<accession>A0A397UF85</accession>
<evidence type="ECO:0000313" key="1">
    <source>
        <dbReference type="EMBL" id="RIB07449.1"/>
    </source>
</evidence>
<dbReference type="EMBL" id="QKWP01001655">
    <property type="protein sequence ID" value="RIB07449.1"/>
    <property type="molecule type" value="Genomic_DNA"/>
</dbReference>
<protein>
    <recommendedName>
        <fullName evidence="3">F-box domain-containing protein</fullName>
    </recommendedName>
</protein>